<evidence type="ECO:0000256" key="9">
    <source>
        <dbReference type="SAM" id="Coils"/>
    </source>
</evidence>
<evidence type="ECO:0008006" key="13">
    <source>
        <dbReference type="Google" id="ProtNLM"/>
    </source>
</evidence>
<name>A0ABR0KMZ7_9EURO</name>
<feature type="region of interest" description="Disordered" evidence="10">
    <location>
        <begin position="401"/>
        <end position="436"/>
    </location>
</feature>
<evidence type="ECO:0000256" key="3">
    <source>
        <dbReference type="ARBA" id="ARBA00022723"/>
    </source>
</evidence>
<dbReference type="PANTHER" id="PTHR36167">
    <property type="entry name" value="C2H2 FINGER DOMAIN TRANSCRIPTION FACTOR (EUROFUNG)-RELATED"/>
    <property type="match status" value="1"/>
</dbReference>
<evidence type="ECO:0000256" key="8">
    <source>
        <dbReference type="ARBA" id="ARBA00023242"/>
    </source>
</evidence>
<evidence type="ECO:0000256" key="2">
    <source>
        <dbReference type="ARBA" id="ARBA00022553"/>
    </source>
</evidence>
<feature type="region of interest" description="Disordered" evidence="10">
    <location>
        <begin position="349"/>
        <end position="383"/>
    </location>
</feature>
<evidence type="ECO:0000313" key="11">
    <source>
        <dbReference type="EMBL" id="KAK5099663.1"/>
    </source>
</evidence>
<protein>
    <recommendedName>
        <fullName evidence="13">Fungal N-terminal domain-containing protein</fullName>
    </recommendedName>
</protein>
<proteinExistence type="predicted"/>
<keyword evidence="12" id="KW-1185">Reference proteome</keyword>
<keyword evidence="6" id="KW-0238">DNA-binding</keyword>
<evidence type="ECO:0000256" key="6">
    <source>
        <dbReference type="ARBA" id="ARBA00023125"/>
    </source>
</evidence>
<feature type="compositionally biased region" description="Acidic residues" evidence="10">
    <location>
        <begin position="544"/>
        <end position="555"/>
    </location>
</feature>
<keyword evidence="7" id="KW-0804">Transcription</keyword>
<keyword evidence="4" id="KW-0677">Repeat</keyword>
<evidence type="ECO:0000313" key="12">
    <source>
        <dbReference type="Proteomes" id="UP001345013"/>
    </source>
</evidence>
<feature type="compositionally biased region" description="Basic and acidic residues" evidence="10">
    <location>
        <begin position="484"/>
        <end position="506"/>
    </location>
</feature>
<feature type="compositionally biased region" description="Low complexity" evidence="10">
    <location>
        <begin position="355"/>
        <end position="377"/>
    </location>
</feature>
<dbReference type="Proteomes" id="UP001345013">
    <property type="component" value="Unassembled WGS sequence"/>
</dbReference>
<evidence type="ECO:0000256" key="4">
    <source>
        <dbReference type="ARBA" id="ARBA00022737"/>
    </source>
</evidence>
<evidence type="ECO:0000256" key="7">
    <source>
        <dbReference type="ARBA" id="ARBA00023163"/>
    </source>
</evidence>
<evidence type="ECO:0000256" key="5">
    <source>
        <dbReference type="ARBA" id="ARBA00022833"/>
    </source>
</evidence>
<comment type="subcellular location">
    <subcellularLocation>
        <location evidence="1">Nucleus</location>
    </subcellularLocation>
</comment>
<dbReference type="PANTHER" id="PTHR36167:SF4">
    <property type="entry name" value="FUNGAL N-TERMINAL DOMAIN-CONTAINING PROTEIN"/>
    <property type="match status" value="1"/>
</dbReference>
<evidence type="ECO:0000256" key="10">
    <source>
        <dbReference type="SAM" id="MobiDB-lite"/>
    </source>
</evidence>
<keyword evidence="3" id="KW-0479">Metal-binding</keyword>
<accession>A0ABR0KMZ7</accession>
<organism evidence="11 12">
    <name type="scientific">Lithohypha guttulata</name>
    <dbReference type="NCBI Taxonomy" id="1690604"/>
    <lineage>
        <taxon>Eukaryota</taxon>
        <taxon>Fungi</taxon>
        <taxon>Dikarya</taxon>
        <taxon>Ascomycota</taxon>
        <taxon>Pezizomycotina</taxon>
        <taxon>Eurotiomycetes</taxon>
        <taxon>Chaetothyriomycetidae</taxon>
        <taxon>Chaetothyriales</taxon>
        <taxon>Trichomeriaceae</taxon>
        <taxon>Lithohypha</taxon>
    </lineage>
</organism>
<keyword evidence="5" id="KW-0862">Zinc</keyword>
<keyword evidence="8" id="KW-0539">Nucleus</keyword>
<dbReference type="EMBL" id="JAVRRG010000009">
    <property type="protein sequence ID" value="KAK5099663.1"/>
    <property type="molecule type" value="Genomic_DNA"/>
</dbReference>
<keyword evidence="9" id="KW-0175">Coiled coil</keyword>
<dbReference type="InterPro" id="IPR039327">
    <property type="entry name" value="CON7-like"/>
</dbReference>
<reference evidence="11 12" key="1">
    <citation type="submission" date="2023-08" db="EMBL/GenBank/DDBJ databases">
        <title>Black Yeasts Isolated from many extreme environments.</title>
        <authorList>
            <person name="Coleine C."/>
            <person name="Stajich J.E."/>
            <person name="Selbmann L."/>
        </authorList>
    </citation>
    <scope>NUCLEOTIDE SEQUENCE [LARGE SCALE GENOMIC DNA]</scope>
    <source>
        <strain evidence="11 12">CCFEE 5885</strain>
    </source>
</reference>
<gene>
    <name evidence="11" type="ORF">LTR24_001322</name>
</gene>
<keyword evidence="2" id="KW-0597">Phosphoprotein</keyword>
<feature type="compositionally biased region" description="Basic residues" evidence="10">
    <location>
        <begin position="526"/>
        <end position="538"/>
    </location>
</feature>
<feature type="coiled-coil region" evidence="9">
    <location>
        <begin position="119"/>
        <end position="182"/>
    </location>
</feature>
<sequence length="716" mass="79898">MSGIEIVGLAASVIQIAHIGGKLSVKLFTFTRKVKNANKSIDALSQDIAATGAVLKQLGETLSKDKSLKVCSQQAIDAAKTLVEDTKKVFTDLEKLIDSDEQSNSKFRRTISFKQRLKFPFLQAQIEQVQANLERLKSSLLVILNVLIFAEQLRNQEALPILKDQRELIKVLAAEKDENEKRHEQILKALSDNATAHSLSSADIAADLAKGLDHNLATISSASTLVTDNVSSPSVNLMSQPRNKDVPTFAPIDLPPVLQHHQQRVQHHSELVQNLVSEIKDLRYVLDHGTRDRMQSGVLAIHWNEWATQRRRHGHEGFLKILKQHVDVARYWTDKVFFDEIHTEDRRRTMGYSDPLPTSPAYSPTSPSYSPVSESTPRAQNEVEDPALCTIAQPQACQTLNNNPHGASPADGVEEGVREGSEGEVGGQFGREVEECGPPNSEWYKLGDGKYGVFEHLDEDGAVFARAVVARAGIAEEEEVEAEQETKAQEEERVKEEDVPQRKEVEGSGDQRQGQAEVKRTVLRDRPRKVRRQALRSRRMVDSDVSESAEVGPDDELPMQSLQLVGKKRKAVEVEDELKPNLDVVKGKRLNEQGNIVDNEGDILAKPIEREAKAHPNPFRETAAGRAWERIPTRNTDTGPYFSGETTYEYCAASLNSATQKYDAQANMHVEGSWEELERERSPALDDVDKLVLQLTNIEESELHLAKAVEPMLTMP</sequence>
<feature type="region of interest" description="Disordered" evidence="10">
    <location>
        <begin position="476"/>
        <end position="555"/>
    </location>
</feature>
<dbReference type="PROSITE" id="PS00115">
    <property type="entry name" value="RNA_POL_II_REPEAT"/>
    <property type="match status" value="1"/>
</dbReference>
<evidence type="ECO:0000256" key="1">
    <source>
        <dbReference type="ARBA" id="ARBA00004123"/>
    </source>
</evidence>
<dbReference type="InterPro" id="IPR000684">
    <property type="entry name" value="RNA_pol_II_repeat_euk"/>
</dbReference>
<comment type="caution">
    <text evidence="11">The sequence shown here is derived from an EMBL/GenBank/DDBJ whole genome shotgun (WGS) entry which is preliminary data.</text>
</comment>